<dbReference type="SMART" id="SM00064">
    <property type="entry name" value="FYVE"/>
    <property type="match status" value="1"/>
</dbReference>
<evidence type="ECO:0000256" key="4">
    <source>
        <dbReference type="PROSITE-ProRule" id="PRU00091"/>
    </source>
</evidence>
<dbReference type="PROSITE" id="PS50178">
    <property type="entry name" value="ZF_FYVE"/>
    <property type="match status" value="1"/>
</dbReference>
<dbReference type="GO" id="GO:0031901">
    <property type="term" value="C:early endosome membrane"/>
    <property type="evidence" value="ECO:0007669"/>
    <property type="project" value="TreeGrafter"/>
</dbReference>
<feature type="non-terminal residue" evidence="7">
    <location>
        <position position="475"/>
    </location>
</feature>
<evidence type="ECO:0000313" key="7">
    <source>
        <dbReference type="EMBL" id="NXJ12981.1"/>
    </source>
</evidence>
<dbReference type="GO" id="GO:0008270">
    <property type="term" value="F:zinc ion binding"/>
    <property type="evidence" value="ECO:0007669"/>
    <property type="project" value="UniProtKB-KW"/>
</dbReference>
<dbReference type="AlphaFoldDB" id="A0A7K9YZF5"/>
<evidence type="ECO:0000256" key="2">
    <source>
        <dbReference type="ARBA" id="ARBA00022771"/>
    </source>
</evidence>
<evidence type="ECO:0000256" key="3">
    <source>
        <dbReference type="ARBA" id="ARBA00022833"/>
    </source>
</evidence>
<evidence type="ECO:0000256" key="5">
    <source>
        <dbReference type="SAM" id="MobiDB-lite"/>
    </source>
</evidence>
<dbReference type="Pfam" id="PF01363">
    <property type="entry name" value="FYVE"/>
    <property type="match status" value="1"/>
</dbReference>
<comment type="caution">
    <text evidence="7">The sequence shown here is derived from an EMBL/GenBank/DDBJ whole genome shotgun (WGS) entry which is preliminary data.</text>
</comment>
<name>A0A7K9YZF5_9GALL</name>
<keyword evidence="3" id="KW-0862">Zinc</keyword>
<dbReference type="InterPro" id="IPR000306">
    <property type="entry name" value="Znf_FYVE"/>
</dbReference>
<dbReference type="OrthoDB" id="5872154at2759"/>
<gene>
    <name evidence="7" type="primary">Zfyve16_1</name>
    <name evidence="7" type="ORF">ODOGUJ_R15149</name>
</gene>
<reference evidence="7 8" key="1">
    <citation type="submission" date="2019-09" db="EMBL/GenBank/DDBJ databases">
        <title>Bird 10,000 Genomes (B10K) Project - Family phase.</title>
        <authorList>
            <person name="Zhang G."/>
        </authorList>
    </citation>
    <scope>NUCLEOTIDE SEQUENCE [LARGE SCALE GENOMIC DNA]</scope>
    <source>
        <strain evidence="7">B10K-DU-001-53</strain>
        <tissue evidence="7">Muscle</tissue>
    </source>
</reference>
<protein>
    <submittedName>
        <fullName evidence="7">ZFY16 protein</fullName>
    </submittedName>
</protein>
<dbReference type="PANTHER" id="PTHR46319">
    <property type="entry name" value="ZINC FINGER FYVE DOMAIN-CONTAINING PROTEIN"/>
    <property type="match status" value="1"/>
</dbReference>
<proteinExistence type="predicted"/>
<accession>A0A7K9YZF5</accession>
<keyword evidence="8" id="KW-1185">Reference proteome</keyword>
<evidence type="ECO:0000256" key="1">
    <source>
        <dbReference type="ARBA" id="ARBA00022723"/>
    </source>
</evidence>
<feature type="domain" description="FYVE-type" evidence="6">
    <location>
        <begin position="408"/>
        <end position="466"/>
    </location>
</feature>
<evidence type="ECO:0000313" key="8">
    <source>
        <dbReference type="Proteomes" id="UP000522663"/>
    </source>
</evidence>
<dbReference type="EMBL" id="VXAB01010396">
    <property type="protein sequence ID" value="NXJ12981.1"/>
    <property type="molecule type" value="Genomic_DNA"/>
</dbReference>
<dbReference type="InterPro" id="IPR017455">
    <property type="entry name" value="Znf_FYVE-rel"/>
</dbReference>
<evidence type="ECO:0000259" key="6">
    <source>
        <dbReference type="PROSITE" id="PS50178"/>
    </source>
</evidence>
<dbReference type="GO" id="GO:0016197">
    <property type="term" value="P:endosomal transport"/>
    <property type="evidence" value="ECO:0007669"/>
    <property type="project" value="TreeGrafter"/>
</dbReference>
<dbReference type="Gene3D" id="3.30.40.10">
    <property type="entry name" value="Zinc/RING finger domain, C3HC4 (zinc finger)"/>
    <property type="match status" value="1"/>
</dbReference>
<keyword evidence="1" id="KW-0479">Metal-binding</keyword>
<dbReference type="GO" id="GO:0006622">
    <property type="term" value="P:protein targeting to lysosome"/>
    <property type="evidence" value="ECO:0007669"/>
    <property type="project" value="TreeGrafter"/>
</dbReference>
<dbReference type="CDD" id="cd15729">
    <property type="entry name" value="FYVE_endofin"/>
    <property type="match status" value="1"/>
</dbReference>
<dbReference type="PANTHER" id="PTHR46319:SF1">
    <property type="entry name" value="ZINC FINGER FYVE DOMAIN-CONTAINING PROTEIN 16"/>
    <property type="match status" value="1"/>
</dbReference>
<dbReference type="Proteomes" id="UP000522663">
    <property type="component" value="Unassembled WGS sequence"/>
</dbReference>
<dbReference type="SUPFAM" id="SSF57903">
    <property type="entry name" value="FYVE/PHD zinc finger"/>
    <property type="match status" value="1"/>
</dbReference>
<keyword evidence="2 4" id="KW-0863">Zinc-finger</keyword>
<dbReference type="FunFam" id="3.30.40.10:FF:000084">
    <property type="entry name" value="Zinc finger, FYVE domain-containing 9b"/>
    <property type="match status" value="1"/>
</dbReference>
<organism evidence="7 8">
    <name type="scientific">Odontophorus gujanensis</name>
    <name type="common">marbled wood quail</name>
    <dbReference type="NCBI Taxonomy" id="886794"/>
    <lineage>
        <taxon>Eukaryota</taxon>
        <taxon>Metazoa</taxon>
        <taxon>Chordata</taxon>
        <taxon>Craniata</taxon>
        <taxon>Vertebrata</taxon>
        <taxon>Euteleostomi</taxon>
        <taxon>Archelosauria</taxon>
        <taxon>Archosauria</taxon>
        <taxon>Dinosauria</taxon>
        <taxon>Saurischia</taxon>
        <taxon>Theropoda</taxon>
        <taxon>Coelurosauria</taxon>
        <taxon>Aves</taxon>
        <taxon>Neognathae</taxon>
        <taxon>Galloanserae</taxon>
        <taxon>Galliformes</taxon>
        <taxon>Odontophoridae</taxon>
        <taxon>Odontophorus</taxon>
    </lineage>
</organism>
<feature type="region of interest" description="Disordered" evidence="5">
    <location>
        <begin position="354"/>
        <end position="384"/>
    </location>
</feature>
<feature type="non-terminal residue" evidence="7">
    <location>
        <position position="1"/>
    </location>
</feature>
<sequence>VESVPSDLLHRHQLDKSHGTLPESHALQSSVHQTGTEVELEEKITEENVGSEEVAGSEVLNSTLPLCVSDEDDQTSLPHLPLPVTLCGSLVVTEEKVNPLPRNEVAEVISDSLTFHTGKSETDLSNCESCKETDLREQEGYLTNINQSIAEKRDGETYSTENVVDDSDSEQIKDIASTFMEYEADPYDVGIDCYYNESVSQTVADFIAEESIIESNNLVSDAELDEFLYGQSHLSNSLNSISSANNLTAADPEVNLRGENLDFTKAAEEHPQTKLEDITSINSNLEVSLAASKLEPSAEECAFHIQNMTERDSEAQVSKLPAEGLRPKLLFDCTQEAVGQRQLNQTHVLEGAATPGAPFSWNSIPSDEVSEPAGESGTEAGKSQTFQSVEPLQTPAALLQKQPLWVPDSEAPNCMNCQVKFTFTKRRHHCRACGKVFCGGCCKRKCKLQYMEKEARVCTRCYNDFNKGKKRFGCF</sequence>
<dbReference type="InterPro" id="IPR011011">
    <property type="entry name" value="Znf_FYVE_PHD"/>
</dbReference>
<dbReference type="InterPro" id="IPR013083">
    <property type="entry name" value="Znf_RING/FYVE/PHD"/>
</dbReference>